<reference evidence="1" key="1">
    <citation type="submission" date="2018-05" db="EMBL/GenBank/DDBJ databases">
        <title>Draft genome of Mucuna pruriens seed.</title>
        <authorList>
            <person name="Nnadi N.E."/>
            <person name="Vos R."/>
            <person name="Hasami M.H."/>
            <person name="Devisetty U.K."/>
            <person name="Aguiy J.C."/>
        </authorList>
    </citation>
    <scope>NUCLEOTIDE SEQUENCE [LARGE SCALE GENOMIC DNA]</scope>
    <source>
        <strain evidence="1">JCA_2017</strain>
    </source>
</reference>
<comment type="caution">
    <text evidence="1">The sequence shown here is derived from an EMBL/GenBank/DDBJ whole genome shotgun (WGS) entry which is preliminary data.</text>
</comment>
<name>A0A371F0X6_MUCPR</name>
<evidence type="ECO:0000313" key="1">
    <source>
        <dbReference type="EMBL" id="RDX71937.1"/>
    </source>
</evidence>
<dbReference type="Proteomes" id="UP000257109">
    <property type="component" value="Unassembled WGS sequence"/>
</dbReference>
<accession>A0A371F0X6</accession>
<sequence>MYNGACLCLSINPYYISSHPFFHEKTKYIEVKLVPLPNFINMFSNVANHYQMVTMCDVDTMLHQGPKL</sequence>
<gene>
    <name evidence="1" type="ORF">CR513_48648</name>
</gene>
<proteinExistence type="predicted"/>
<dbReference type="EMBL" id="QJKJ01011129">
    <property type="protein sequence ID" value="RDX71937.1"/>
    <property type="molecule type" value="Genomic_DNA"/>
</dbReference>
<dbReference type="AlphaFoldDB" id="A0A371F0X6"/>
<organism evidence="1 2">
    <name type="scientific">Mucuna pruriens</name>
    <name type="common">Velvet bean</name>
    <name type="synonym">Dolichos pruriens</name>
    <dbReference type="NCBI Taxonomy" id="157652"/>
    <lineage>
        <taxon>Eukaryota</taxon>
        <taxon>Viridiplantae</taxon>
        <taxon>Streptophyta</taxon>
        <taxon>Embryophyta</taxon>
        <taxon>Tracheophyta</taxon>
        <taxon>Spermatophyta</taxon>
        <taxon>Magnoliopsida</taxon>
        <taxon>eudicotyledons</taxon>
        <taxon>Gunneridae</taxon>
        <taxon>Pentapetalae</taxon>
        <taxon>rosids</taxon>
        <taxon>fabids</taxon>
        <taxon>Fabales</taxon>
        <taxon>Fabaceae</taxon>
        <taxon>Papilionoideae</taxon>
        <taxon>50 kb inversion clade</taxon>
        <taxon>NPAAA clade</taxon>
        <taxon>indigoferoid/millettioid clade</taxon>
        <taxon>Phaseoleae</taxon>
        <taxon>Mucuna</taxon>
    </lineage>
</organism>
<protein>
    <submittedName>
        <fullName evidence="1">Uncharacterized protein</fullName>
    </submittedName>
</protein>
<feature type="non-terminal residue" evidence="1">
    <location>
        <position position="1"/>
    </location>
</feature>
<keyword evidence="2" id="KW-1185">Reference proteome</keyword>
<evidence type="ECO:0000313" key="2">
    <source>
        <dbReference type="Proteomes" id="UP000257109"/>
    </source>
</evidence>